<sequence length="103" mass="12014">MTRYQAYMLNFQVNSFLATYCFQNWMQLNHDDGLFIFRSMGNEAAKCKGSSIKFGPGGRSDNNQFEPFPRTTRSDLQEAPDWDGHKYSLRKMLEAHEYSLKIS</sequence>
<proteinExistence type="predicted"/>
<keyword evidence="2" id="KW-1185">Reference proteome</keyword>
<protein>
    <submittedName>
        <fullName evidence="1">Uncharacterized protein</fullName>
    </submittedName>
</protein>
<organism evidence="1 2">
    <name type="scientific">Panicum virgatum</name>
    <name type="common">Blackwell switchgrass</name>
    <dbReference type="NCBI Taxonomy" id="38727"/>
    <lineage>
        <taxon>Eukaryota</taxon>
        <taxon>Viridiplantae</taxon>
        <taxon>Streptophyta</taxon>
        <taxon>Embryophyta</taxon>
        <taxon>Tracheophyta</taxon>
        <taxon>Spermatophyta</taxon>
        <taxon>Magnoliopsida</taxon>
        <taxon>Liliopsida</taxon>
        <taxon>Poales</taxon>
        <taxon>Poaceae</taxon>
        <taxon>PACMAD clade</taxon>
        <taxon>Panicoideae</taxon>
        <taxon>Panicodae</taxon>
        <taxon>Paniceae</taxon>
        <taxon>Panicinae</taxon>
        <taxon>Panicum</taxon>
        <taxon>Panicum sect. Hiantes</taxon>
    </lineage>
</organism>
<reference evidence="1" key="1">
    <citation type="submission" date="2020-05" db="EMBL/GenBank/DDBJ databases">
        <title>WGS assembly of Panicum virgatum.</title>
        <authorList>
            <person name="Lovell J.T."/>
            <person name="Jenkins J."/>
            <person name="Shu S."/>
            <person name="Juenger T.E."/>
            <person name="Schmutz J."/>
        </authorList>
    </citation>
    <scope>NUCLEOTIDE SEQUENCE</scope>
    <source>
        <strain evidence="1">AP13</strain>
    </source>
</reference>
<comment type="caution">
    <text evidence="1">The sequence shown here is derived from an EMBL/GenBank/DDBJ whole genome shotgun (WGS) entry which is preliminary data.</text>
</comment>
<name>A0A8T0RB35_PANVG</name>
<dbReference type="EMBL" id="CM029047">
    <property type="protein sequence ID" value="KAG2582704.1"/>
    <property type="molecule type" value="Genomic_DNA"/>
</dbReference>
<evidence type="ECO:0000313" key="2">
    <source>
        <dbReference type="Proteomes" id="UP000823388"/>
    </source>
</evidence>
<gene>
    <name evidence="1" type="ORF">PVAP13_6KG191018</name>
</gene>
<evidence type="ECO:0000313" key="1">
    <source>
        <dbReference type="EMBL" id="KAG2582704.1"/>
    </source>
</evidence>
<dbReference type="Proteomes" id="UP000823388">
    <property type="component" value="Chromosome 6K"/>
</dbReference>
<accession>A0A8T0RB35</accession>
<dbReference type="AlphaFoldDB" id="A0A8T0RB35"/>